<evidence type="ECO:0000313" key="1">
    <source>
        <dbReference type="EMBL" id="KAH7993244.1"/>
    </source>
</evidence>
<name>A0ACB8EL24_9SAUR</name>
<comment type="caution">
    <text evidence="1">The sequence shown here is derived from an EMBL/GenBank/DDBJ whole genome shotgun (WGS) entry which is preliminary data.</text>
</comment>
<evidence type="ECO:0000313" key="2">
    <source>
        <dbReference type="Proteomes" id="UP000827872"/>
    </source>
</evidence>
<accession>A0ACB8EL24</accession>
<protein>
    <submittedName>
        <fullName evidence="1">Uncharacterized protein</fullName>
    </submittedName>
</protein>
<proteinExistence type="predicted"/>
<sequence>MTNLDSSYLHSSLLIHASPVKILCLLVCPRPPAIPLATVDKNKEEYELGEVITYICNPGYVPHTGSRRYTCPLTGKWPIITLRCIPRKCFYPGPLKNGNILGADLDYQSTVIFSCEPGYILNGTNTSQCLADGQWSRQLPECQPVICPPPPISEFGALSYHRFKPGNMSVFQDMIKFECQLPLALIGNEMATCLATGNWSEIPECRKVICPYPEEIQNGFINFAVRRTYQYKDRVSYGCNPTYVMNGPVESTCEKTGNWSIKPTCKEPCKIPVKKATVLYNQQKVKVQDHLQEGIQHAETIWFFCQNKDLHCSYTESAQCINGNLTVPACFKERGWFARTFKTDVADMTPCEN</sequence>
<keyword evidence="2" id="KW-1185">Reference proteome</keyword>
<dbReference type="EMBL" id="CM037616">
    <property type="protein sequence ID" value="KAH7993244.1"/>
    <property type="molecule type" value="Genomic_DNA"/>
</dbReference>
<organism evidence="1 2">
    <name type="scientific">Sphaerodactylus townsendi</name>
    <dbReference type="NCBI Taxonomy" id="933632"/>
    <lineage>
        <taxon>Eukaryota</taxon>
        <taxon>Metazoa</taxon>
        <taxon>Chordata</taxon>
        <taxon>Craniata</taxon>
        <taxon>Vertebrata</taxon>
        <taxon>Euteleostomi</taxon>
        <taxon>Lepidosauria</taxon>
        <taxon>Squamata</taxon>
        <taxon>Bifurcata</taxon>
        <taxon>Gekkota</taxon>
        <taxon>Sphaerodactylidae</taxon>
        <taxon>Sphaerodactylus</taxon>
    </lineage>
</organism>
<dbReference type="Proteomes" id="UP000827872">
    <property type="component" value="Linkage Group LG03"/>
</dbReference>
<gene>
    <name evidence="1" type="ORF">K3G42_030087</name>
</gene>
<reference evidence="1" key="1">
    <citation type="submission" date="2021-08" db="EMBL/GenBank/DDBJ databases">
        <title>The first chromosome-level gecko genome reveals the dynamic sex chromosomes of Neotropical dwarf geckos (Sphaerodactylidae: Sphaerodactylus).</title>
        <authorList>
            <person name="Pinto B.J."/>
            <person name="Keating S.E."/>
            <person name="Gamble T."/>
        </authorList>
    </citation>
    <scope>NUCLEOTIDE SEQUENCE</scope>
    <source>
        <strain evidence="1">TG3544</strain>
    </source>
</reference>